<comment type="caution">
    <text evidence="2">The sequence shown here is derived from an EMBL/GenBank/DDBJ whole genome shotgun (WGS) entry which is preliminary data.</text>
</comment>
<evidence type="ECO:0000256" key="1">
    <source>
        <dbReference type="SAM" id="SignalP"/>
    </source>
</evidence>
<proteinExistence type="predicted"/>
<evidence type="ECO:0000313" key="2">
    <source>
        <dbReference type="EMBL" id="KAH9305380.1"/>
    </source>
</evidence>
<reference evidence="2 3" key="1">
    <citation type="journal article" date="2021" name="Nat. Plants">
        <title>The Taxus genome provides insights into paclitaxel biosynthesis.</title>
        <authorList>
            <person name="Xiong X."/>
            <person name="Gou J."/>
            <person name="Liao Q."/>
            <person name="Li Y."/>
            <person name="Zhou Q."/>
            <person name="Bi G."/>
            <person name="Li C."/>
            <person name="Du R."/>
            <person name="Wang X."/>
            <person name="Sun T."/>
            <person name="Guo L."/>
            <person name="Liang H."/>
            <person name="Lu P."/>
            <person name="Wu Y."/>
            <person name="Zhang Z."/>
            <person name="Ro D.K."/>
            <person name="Shang Y."/>
            <person name="Huang S."/>
            <person name="Yan J."/>
        </authorList>
    </citation>
    <scope>NUCLEOTIDE SEQUENCE [LARGE SCALE GENOMIC DNA]</scope>
    <source>
        <strain evidence="2">Ta-2019</strain>
    </source>
</reference>
<keyword evidence="1" id="KW-0732">Signal</keyword>
<dbReference type="Proteomes" id="UP000824469">
    <property type="component" value="Unassembled WGS sequence"/>
</dbReference>
<evidence type="ECO:0000313" key="3">
    <source>
        <dbReference type="Proteomes" id="UP000824469"/>
    </source>
</evidence>
<dbReference type="EMBL" id="JAHRHJ020000008">
    <property type="protein sequence ID" value="KAH9305380.1"/>
    <property type="molecule type" value="Genomic_DNA"/>
</dbReference>
<keyword evidence="3" id="KW-1185">Reference proteome</keyword>
<feature type="chain" id="PRO_5041395322" evidence="1">
    <location>
        <begin position="20"/>
        <end position="280"/>
    </location>
</feature>
<name>A0AA38FJY4_TAXCH</name>
<gene>
    <name evidence="2" type="ORF">KI387_009784</name>
</gene>
<accession>A0AA38FJY4</accession>
<dbReference type="AlphaFoldDB" id="A0AA38FJY4"/>
<organism evidence="2 3">
    <name type="scientific">Taxus chinensis</name>
    <name type="common">Chinese yew</name>
    <name type="synonym">Taxus wallichiana var. chinensis</name>
    <dbReference type="NCBI Taxonomy" id="29808"/>
    <lineage>
        <taxon>Eukaryota</taxon>
        <taxon>Viridiplantae</taxon>
        <taxon>Streptophyta</taxon>
        <taxon>Embryophyta</taxon>
        <taxon>Tracheophyta</taxon>
        <taxon>Spermatophyta</taxon>
        <taxon>Pinopsida</taxon>
        <taxon>Pinidae</taxon>
        <taxon>Conifers II</taxon>
        <taxon>Cupressales</taxon>
        <taxon>Taxaceae</taxon>
        <taxon>Taxus</taxon>
    </lineage>
</organism>
<protein>
    <submittedName>
        <fullName evidence="2">Uncharacterized protein</fullName>
    </submittedName>
</protein>
<sequence length="280" mass="31592">MWFAAILVLLQLTSLTVEGSIHNYDRAKLSSNGNAFLLYGGSEGLRAPAVQATGSGVVTQTSFIRYFYFCRSASLFHLLRSALSESFPDGRRTGIVSIAHQRSDFLGETLSHMVEHTSSGVLFSVVFSKTTLYLSRDELKDRALMVESRRIERQNIDDLYAGISTSRHVPFRINLLALQPGCNNWSVDRTTVCITTSSNFSLAIHDYSILCTMVFAEFEFSELILHTLQLIQLQTHVKLNGCLKDEPKSLPLWLVILIMIEVEDVKWKQSLEYDEICILN</sequence>
<feature type="signal peptide" evidence="1">
    <location>
        <begin position="1"/>
        <end position="19"/>
    </location>
</feature>
<feature type="non-terminal residue" evidence="2">
    <location>
        <position position="280"/>
    </location>
</feature>